<reference evidence="4" key="1">
    <citation type="submission" date="2025-08" db="UniProtKB">
        <authorList>
            <consortium name="RefSeq"/>
        </authorList>
    </citation>
    <scope>IDENTIFICATION</scope>
</reference>
<feature type="domain" description="Multiple myeloma tumor-associated protein 2-like N-terminal" evidence="2">
    <location>
        <begin position="8"/>
        <end position="81"/>
    </location>
</feature>
<sequence>MYYIPRGGNRGGADQFTWSSVKTDKDREYYLGHSLKAPVGRWQEGRDLQWFNKLRTDGESVSDERAAVRQAEKEAMMAALGQKVSKSPPAVASTQVNASQMTPAHSKISSGDRPKKRTKRSHDVRSKKKRKKEKSKEAKKKSRTHKRGYRRSDSDSSSESSSFDSSASSDSEVETPKQRKHRTRDPHEDTPRKKRTYEMAADSRKQKSTKMPGEEIKRHDSYESGSTRHRDRPSDKHRDRPSGKHRHRHTDRHRVSASPSSRRQTSDTARHTNRSSNSTQDRR</sequence>
<feature type="compositionally biased region" description="Basic and acidic residues" evidence="1">
    <location>
        <begin position="212"/>
        <end position="242"/>
    </location>
</feature>
<keyword evidence="3" id="KW-1185">Reference proteome</keyword>
<dbReference type="InterPro" id="IPR019315">
    <property type="entry name" value="MMTA2_N"/>
</dbReference>
<feature type="compositionally biased region" description="Polar residues" evidence="1">
    <location>
        <begin position="274"/>
        <end position="283"/>
    </location>
</feature>
<dbReference type="InterPro" id="IPR039207">
    <property type="entry name" value="MMTAG2-like"/>
</dbReference>
<dbReference type="KEGG" id="aplc:110988753"/>
<dbReference type="OrthoDB" id="5390672at2759"/>
<dbReference type="RefSeq" id="XP_022108243.1">
    <property type="nucleotide sequence ID" value="XM_022252551.1"/>
</dbReference>
<feature type="compositionally biased region" description="Basic residues" evidence="1">
    <location>
        <begin position="114"/>
        <end position="149"/>
    </location>
</feature>
<dbReference type="GeneID" id="110988753"/>
<feature type="region of interest" description="Disordered" evidence="1">
    <location>
        <begin position="78"/>
        <end position="283"/>
    </location>
</feature>
<evidence type="ECO:0000313" key="3">
    <source>
        <dbReference type="Proteomes" id="UP000694845"/>
    </source>
</evidence>
<feature type="compositionally biased region" description="Polar residues" evidence="1">
    <location>
        <begin position="92"/>
        <end position="109"/>
    </location>
</feature>
<dbReference type="PANTHER" id="PTHR14580:SF0">
    <property type="entry name" value="MULTIPLE MYELOMA TUMOR-ASSOCIATED PROTEIN 2"/>
    <property type="match status" value="1"/>
</dbReference>
<dbReference type="OMA" id="NADRDYY"/>
<dbReference type="PANTHER" id="PTHR14580">
    <property type="entry name" value="MULTIPLE MYELOMA TUMOR-ASSOCIATED PROTEIN 2 FAMILY MEMBER"/>
    <property type="match status" value="1"/>
</dbReference>
<name>A0A8B7ZRN9_ACAPL</name>
<accession>A0A8B7ZRN9</accession>
<evidence type="ECO:0000259" key="2">
    <source>
        <dbReference type="Pfam" id="PF10159"/>
    </source>
</evidence>
<feature type="compositionally biased region" description="Low complexity" evidence="1">
    <location>
        <begin position="155"/>
        <end position="170"/>
    </location>
</feature>
<proteinExistence type="predicted"/>
<feature type="compositionally biased region" description="Basic residues" evidence="1">
    <location>
        <begin position="243"/>
        <end position="252"/>
    </location>
</feature>
<dbReference type="Proteomes" id="UP000694845">
    <property type="component" value="Unplaced"/>
</dbReference>
<evidence type="ECO:0000256" key="1">
    <source>
        <dbReference type="SAM" id="MobiDB-lite"/>
    </source>
</evidence>
<gene>
    <name evidence="4" type="primary">LOC110988753</name>
</gene>
<evidence type="ECO:0000313" key="4">
    <source>
        <dbReference type="RefSeq" id="XP_022108243.1"/>
    </source>
</evidence>
<dbReference type="Pfam" id="PF10159">
    <property type="entry name" value="MMtag"/>
    <property type="match status" value="1"/>
</dbReference>
<organism evidence="3 4">
    <name type="scientific">Acanthaster planci</name>
    <name type="common">Crown-of-thorns starfish</name>
    <dbReference type="NCBI Taxonomy" id="133434"/>
    <lineage>
        <taxon>Eukaryota</taxon>
        <taxon>Metazoa</taxon>
        <taxon>Echinodermata</taxon>
        <taxon>Eleutherozoa</taxon>
        <taxon>Asterozoa</taxon>
        <taxon>Asteroidea</taxon>
        <taxon>Valvatacea</taxon>
        <taxon>Valvatida</taxon>
        <taxon>Acanthasteridae</taxon>
        <taxon>Acanthaster</taxon>
    </lineage>
</organism>
<protein>
    <submittedName>
        <fullName evidence="4">Multiple myeloma tumor-associated protein 2 homolog isoform X1</fullName>
    </submittedName>
</protein>
<dbReference type="AlphaFoldDB" id="A0A8B7ZRN9"/>